<organism evidence="1 2">
    <name type="scientific">Paraconexibacter antarcticus</name>
    <dbReference type="NCBI Taxonomy" id="2949664"/>
    <lineage>
        <taxon>Bacteria</taxon>
        <taxon>Bacillati</taxon>
        <taxon>Actinomycetota</taxon>
        <taxon>Thermoleophilia</taxon>
        <taxon>Solirubrobacterales</taxon>
        <taxon>Paraconexibacteraceae</taxon>
        <taxon>Paraconexibacter</taxon>
    </lineage>
</organism>
<reference evidence="1 2" key="1">
    <citation type="submission" date="2022-06" db="EMBL/GenBank/DDBJ databases">
        <title>Paraconexibacter antarcticus.</title>
        <authorList>
            <person name="Kim C.S."/>
        </authorList>
    </citation>
    <scope>NUCLEOTIDE SEQUENCE [LARGE SCALE GENOMIC DNA]</scope>
    <source>
        <strain evidence="1 2">02-257</strain>
    </source>
</reference>
<gene>
    <name evidence="1" type="ORF">NBH00_06625</name>
</gene>
<dbReference type="Gene3D" id="3.40.50.150">
    <property type="entry name" value="Vaccinia Virus protein VP39"/>
    <property type="match status" value="2"/>
</dbReference>
<keyword evidence="2" id="KW-1185">Reference proteome</keyword>
<name>A0ABY5DYD9_9ACTN</name>
<proteinExistence type="predicted"/>
<sequence>MIKWFTEPDAVVLDPMSGVGTIPLEARIQGRTAIASDLSDLAVAVSRAKLESADEASSMRVVNELATAISANELSLEDLIQEEHADFGLNGVITDYFHQDTLRELLVARRFFAATGVDNPGSASVLTAILHVLHGNRPYALSRRSHPITPLKPTGEFSYRPLIAHVEKRLSQTLPELSELPGEGRSLKADFGALPLTPGSVDAVITSPPFAQSLRFFSSNWMRLWFCGWSPEDFRDRPAGYLESEQKHGFDDAYRRFFRAMHETLREDGLLVMHVGATHKFDMAEHLLPLLAPEFRLIYDGAEHLDGPESHGLSDKGSTVRHHFLFCRRV</sequence>
<protein>
    <recommendedName>
        <fullName evidence="3">Site-specific DNA-methyltransferase (cytosine-N(4)-specific)</fullName>
    </recommendedName>
</protein>
<accession>A0ABY5DYD9</accession>
<dbReference type="InterPro" id="IPR029063">
    <property type="entry name" value="SAM-dependent_MTases_sf"/>
</dbReference>
<dbReference type="Proteomes" id="UP001056035">
    <property type="component" value="Chromosome"/>
</dbReference>
<dbReference type="PANTHER" id="PTHR14911:SF13">
    <property type="entry name" value="TRNA (GUANINE(6)-N2)-METHYLTRANSFERASE THUMP3"/>
    <property type="match status" value="1"/>
</dbReference>
<dbReference type="PANTHER" id="PTHR14911">
    <property type="entry name" value="THUMP DOMAIN-CONTAINING"/>
    <property type="match status" value="1"/>
</dbReference>
<evidence type="ECO:0000313" key="1">
    <source>
        <dbReference type="EMBL" id="UTI65882.1"/>
    </source>
</evidence>
<evidence type="ECO:0008006" key="3">
    <source>
        <dbReference type="Google" id="ProtNLM"/>
    </source>
</evidence>
<evidence type="ECO:0000313" key="2">
    <source>
        <dbReference type="Proteomes" id="UP001056035"/>
    </source>
</evidence>
<dbReference type="EMBL" id="CP098502">
    <property type="protein sequence ID" value="UTI65882.1"/>
    <property type="molecule type" value="Genomic_DNA"/>
</dbReference>
<dbReference type="SUPFAM" id="SSF53335">
    <property type="entry name" value="S-adenosyl-L-methionine-dependent methyltransferases"/>
    <property type="match status" value="1"/>
</dbReference>